<protein>
    <submittedName>
        <fullName evidence="1">Uncharacterized protein</fullName>
    </submittedName>
</protein>
<reference evidence="1 2" key="1">
    <citation type="submission" date="2024-01" db="EMBL/GenBank/DDBJ databases">
        <authorList>
            <person name="Waweru B."/>
        </authorList>
    </citation>
    <scope>NUCLEOTIDE SEQUENCE [LARGE SCALE GENOMIC DNA]</scope>
</reference>
<keyword evidence="2" id="KW-1185">Reference proteome</keyword>
<comment type="caution">
    <text evidence="1">The sequence shown here is derived from an EMBL/GenBank/DDBJ whole genome shotgun (WGS) entry which is preliminary data.</text>
</comment>
<evidence type="ECO:0000313" key="2">
    <source>
        <dbReference type="Proteomes" id="UP001314170"/>
    </source>
</evidence>
<dbReference type="EMBL" id="CAWUPB010001108">
    <property type="protein sequence ID" value="CAK7337733.1"/>
    <property type="molecule type" value="Genomic_DNA"/>
</dbReference>
<proteinExistence type="predicted"/>
<name>A0AAV1RPW7_9ROSI</name>
<dbReference type="AlphaFoldDB" id="A0AAV1RPW7"/>
<dbReference type="Proteomes" id="UP001314170">
    <property type="component" value="Unassembled WGS sequence"/>
</dbReference>
<organism evidence="1 2">
    <name type="scientific">Dovyalis caffra</name>
    <dbReference type="NCBI Taxonomy" id="77055"/>
    <lineage>
        <taxon>Eukaryota</taxon>
        <taxon>Viridiplantae</taxon>
        <taxon>Streptophyta</taxon>
        <taxon>Embryophyta</taxon>
        <taxon>Tracheophyta</taxon>
        <taxon>Spermatophyta</taxon>
        <taxon>Magnoliopsida</taxon>
        <taxon>eudicotyledons</taxon>
        <taxon>Gunneridae</taxon>
        <taxon>Pentapetalae</taxon>
        <taxon>rosids</taxon>
        <taxon>fabids</taxon>
        <taxon>Malpighiales</taxon>
        <taxon>Salicaceae</taxon>
        <taxon>Flacourtieae</taxon>
        <taxon>Dovyalis</taxon>
    </lineage>
</organism>
<evidence type="ECO:0000313" key="1">
    <source>
        <dbReference type="EMBL" id="CAK7337733.1"/>
    </source>
</evidence>
<gene>
    <name evidence="1" type="ORF">DCAF_LOCUS12771</name>
</gene>
<accession>A0AAV1RPW7</accession>
<sequence length="93" mass="10026">MNAQTRKSSPFFHEQLSCQETQATTNTRGVVEKKVETVDYQSSPGKGQEIRRVEVIHQFNPNDNSITSGGILVSAAASVASTLESTKDAISGK</sequence>